<keyword evidence="2" id="KW-1185">Reference proteome</keyword>
<evidence type="ECO:0000313" key="1">
    <source>
        <dbReference type="EMBL" id="MDX8045315.1"/>
    </source>
</evidence>
<evidence type="ECO:0000313" key="2">
    <source>
        <dbReference type="Proteomes" id="UP001277972"/>
    </source>
</evidence>
<proteinExistence type="predicted"/>
<dbReference type="EMBL" id="JAWZSR010000002">
    <property type="protein sequence ID" value="MDX8045315.1"/>
    <property type="molecule type" value="Genomic_DNA"/>
</dbReference>
<gene>
    <name evidence="1" type="ORF">SH601_04870</name>
</gene>
<accession>A0ACC6M2Y1</accession>
<dbReference type="Proteomes" id="UP001277972">
    <property type="component" value="Unassembled WGS sequence"/>
</dbReference>
<sequence length="768" mass="89053">MLDQQYQQAEQKARSYFQALVDQLAGQQFPKKLTEYLQTYQKNKKVSFWHYDHIAITKDQQFLQQLAKKGLLNDYLHRSISYIYLRDLGREFSTPETQVRIAHVAEGIKTALQHDTNQEWFNLAKLYRLAQKESLEATFLWLIDKLKHVSSLIPEGLDKVHAQRKLIKIIAGVLIHEIEELQGQMSLQLRRERLDKAVRIGYCYGLTYPFIDDLLDATILSTQEKEQFATLIRQTLKTGKITPFTAWTGNKRKVVEPIYRELTDAFRYLEKNQSSENLERFYQNAYLFFHAQEIDRDKQLEHPFYTNEELYIPVILKSSSSRMIVRTFQTFSTNDQAEEYMFYYGIYNQLADDLADIDQDMAMGNVTPYTYFLQHRSQRPDLLNPFAMYWSVISYLIHHVYQDDAKTRQIILDRAVNGLKRLQKRLGNRRFTELLHTFSVDPSFTACLQKVVARTKNVAFFDKLLRDQIVEAIKRQDKEKVTFQKTLEGARESVNQLLILPKAGGNTIEDAANYSLQGEAKRIRPIMTWVMATEVLNLEGKDVIPLLKAIEYMHTASLIFDDLPSQDNASMRRGRATVHEKYSSAVAELTALWMTQRAVQEQTKLRRYDADKILDLIAYSTQMTQEMCKGQIMDLEAKGKQLTIDDLTELCLYKTGIGFEAALMMPAIVAGARTEVIRAIKQFTHHAGIAFQIKDDLLDLEGDSVLLGKQAGIDQQNNSSTFVTVLGELQAKKEMWKHYCSAVEALEKFPNNVAFFKQLMDYIVHRER</sequence>
<protein>
    <submittedName>
        <fullName evidence="1">Polyprenyl synthetase family protein</fullName>
    </submittedName>
</protein>
<organism evidence="1 2">
    <name type="scientific">Gracilibacillus pellucidus</name>
    <dbReference type="NCBI Taxonomy" id="3095368"/>
    <lineage>
        <taxon>Bacteria</taxon>
        <taxon>Bacillati</taxon>
        <taxon>Bacillota</taxon>
        <taxon>Bacilli</taxon>
        <taxon>Bacillales</taxon>
        <taxon>Bacillaceae</taxon>
        <taxon>Gracilibacillus</taxon>
    </lineage>
</organism>
<reference evidence="1" key="1">
    <citation type="submission" date="2023-11" db="EMBL/GenBank/DDBJ databases">
        <title>Gracilibacillus pellucida a moderately halophilic bacterium isolated from saline soil in Xinjiang province.</title>
        <authorList>
            <person name="Zhang Z."/>
            <person name="Tan F."/>
            <person name="Wang Y."/>
            <person name="Xia M."/>
        </authorList>
    </citation>
    <scope>NUCLEOTIDE SEQUENCE</scope>
    <source>
        <strain evidence="1">S3-1-1</strain>
    </source>
</reference>
<name>A0ACC6M2Y1_9BACI</name>
<comment type="caution">
    <text evidence="1">The sequence shown here is derived from an EMBL/GenBank/DDBJ whole genome shotgun (WGS) entry which is preliminary data.</text>
</comment>